<comment type="similarity">
    <text evidence="1">Belongs to the peptidase S33 family.</text>
</comment>
<keyword evidence="3" id="KW-0812">Transmembrane</keyword>
<dbReference type="OrthoDB" id="425534at2759"/>
<reference evidence="7" key="1">
    <citation type="journal article" date="2013" name="Genome Announc.">
        <title>Draft genome sequence of the ascomycete Phaeoacremonium aleophilum strain UCR-PA7, a causal agent of the esca disease complex in grapevines.</title>
        <authorList>
            <person name="Blanco-Ulate B."/>
            <person name="Rolshausen P."/>
            <person name="Cantu D."/>
        </authorList>
    </citation>
    <scope>NUCLEOTIDE SEQUENCE [LARGE SCALE GENOMIC DNA]</scope>
    <source>
        <strain evidence="7">UCR-PA7</strain>
    </source>
</reference>
<organism evidence="6 7">
    <name type="scientific">Phaeoacremonium minimum (strain UCR-PA7)</name>
    <name type="common">Esca disease fungus</name>
    <name type="synonym">Togninia minima</name>
    <dbReference type="NCBI Taxonomy" id="1286976"/>
    <lineage>
        <taxon>Eukaryota</taxon>
        <taxon>Fungi</taxon>
        <taxon>Dikarya</taxon>
        <taxon>Ascomycota</taxon>
        <taxon>Pezizomycotina</taxon>
        <taxon>Sordariomycetes</taxon>
        <taxon>Sordariomycetidae</taxon>
        <taxon>Togniniales</taxon>
        <taxon>Togniniaceae</taxon>
        <taxon>Phaeoacremonium</taxon>
    </lineage>
</organism>
<feature type="domain" description="Peptidase S33 tripeptidyl aminopeptidase-like C-terminal" evidence="5">
    <location>
        <begin position="526"/>
        <end position="597"/>
    </location>
</feature>
<keyword evidence="2 6" id="KW-0378">Hydrolase</keyword>
<dbReference type="Pfam" id="PF08386">
    <property type="entry name" value="Abhydrolase_4"/>
    <property type="match status" value="1"/>
</dbReference>
<evidence type="ECO:0000313" key="7">
    <source>
        <dbReference type="Proteomes" id="UP000014074"/>
    </source>
</evidence>
<keyword evidence="3" id="KW-1133">Transmembrane helix</keyword>
<dbReference type="Proteomes" id="UP000014074">
    <property type="component" value="Unassembled WGS sequence"/>
</dbReference>
<dbReference type="RefSeq" id="XP_007915135.1">
    <property type="nucleotide sequence ID" value="XM_007916944.1"/>
</dbReference>
<dbReference type="PANTHER" id="PTHR43248:SF25">
    <property type="entry name" value="AB HYDROLASE-1 DOMAIN-CONTAINING PROTEIN-RELATED"/>
    <property type="match status" value="1"/>
</dbReference>
<dbReference type="InterPro" id="IPR029058">
    <property type="entry name" value="AB_hydrolase_fold"/>
</dbReference>
<dbReference type="Gene3D" id="3.40.50.1820">
    <property type="entry name" value="alpha/beta hydrolase"/>
    <property type="match status" value="1"/>
</dbReference>
<evidence type="ECO:0000256" key="1">
    <source>
        <dbReference type="ARBA" id="ARBA00010088"/>
    </source>
</evidence>
<dbReference type="InterPro" id="IPR013595">
    <property type="entry name" value="Pept_S33_TAP-like_C"/>
</dbReference>
<dbReference type="AlphaFoldDB" id="R8BL35"/>
<accession>R8BL35</accession>
<dbReference type="KEGG" id="tmn:UCRPA7_4380"/>
<dbReference type="HOGENOM" id="CLU_013364_5_2_1"/>
<dbReference type="InterPro" id="IPR000073">
    <property type="entry name" value="AB_hydrolase_1"/>
</dbReference>
<dbReference type="GeneID" id="19324826"/>
<feature type="transmembrane region" description="Helical" evidence="3">
    <location>
        <begin position="26"/>
        <end position="50"/>
    </location>
</feature>
<evidence type="ECO:0000259" key="5">
    <source>
        <dbReference type="Pfam" id="PF08386"/>
    </source>
</evidence>
<evidence type="ECO:0000313" key="6">
    <source>
        <dbReference type="EMBL" id="EOO00121.1"/>
    </source>
</evidence>
<keyword evidence="7" id="KW-1185">Reference proteome</keyword>
<dbReference type="InterPro" id="IPR051601">
    <property type="entry name" value="Serine_prot/Carboxylest_S33"/>
</dbReference>
<feature type="domain" description="AB hydrolase-1" evidence="4">
    <location>
        <begin position="143"/>
        <end position="350"/>
    </location>
</feature>
<proteinExistence type="inferred from homology"/>
<dbReference type="EMBL" id="KB933107">
    <property type="protein sequence ID" value="EOO00121.1"/>
    <property type="molecule type" value="Genomic_DNA"/>
</dbReference>
<dbReference type="PANTHER" id="PTHR43248">
    <property type="entry name" value="2-SUCCINYL-6-HYDROXY-2,4-CYCLOHEXADIENE-1-CARBOXYLATE SYNTHASE"/>
    <property type="match status" value="1"/>
</dbReference>
<evidence type="ECO:0000259" key="4">
    <source>
        <dbReference type="Pfam" id="PF00561"/>
    </source>
</evidence>
<keyword evidence="3" id="KW-0472">Membrane</keyword>
<dbReference type="GO" id="GO:0016787">
    <property type="term" value="F:hydrolase activity"/>
    <property type="evidence" value="ECO:0007669"/>
    <property type="project" value="UniProtKB-KW"/>
</dbReference>
<sequence length="638" mass="68870">MLPPTSHADKDAGRRNHWPRSPVANVLLIIVLAPFLFFVAGSILSVTSILRISASEDLSSIKFAENASQNDLSSFDWESITPTKAIVYQPCYGRFRCARLLLPMDWLANSTSETLWNHTVAIAMIKLPANVSSVLDARYGGEVYINPGGPGGSGVSIAQRGGPLIQSIVSSEDPDGKVYDVVSFDPRGVRFSTPRISCFDTLADQTAWYDLHATYGGVDSADRAMATLWARAHALGAACDPVSLPGQEPRDSEDNLLKYHVSTTVVARDIVEIIERSGELREKLAREALRSARLSSIEQEEQLHALRWRRGEEKLQYWGFSYGSVLGGFFATLYPSRVGRMVLDGGGNYNDWISGEWKTFLDHTEQGLRWLYRDCYAAGAGNCSLYNPDGPYVLEGAVTDFLDELYNMPILVPDAAGGQPDILTYEDVITALFMSLYSPYTAFVNVANALSSLMLDRSNTTAARAILSKPRVGGLCGSSDACTTDKCILDQNALSHMDAEMAIGCSDGPDLRGETLSAFAGPFGGPTAHPLLFVSNDADPVSPREGVAAMAAAFEGAGLIRIESPGHCSISTPSSCAFANIRAYFQGDEGPAAETVCGVDYQPFLAGGRTPRLTGEASHLQDLAAEIVDAQLVERGFI</sequence>
<name>R8BL35_PHAM7</name>
<evidence type="ECO:0000256" key="3">
    <source>
        <dbReference type="SAM" id="Phobius"/>
    </source>
</evidence>
<dbReference type="SUPFAM" id="SSF53474">
    <property type="entry name" value="alpha/beta-Hydrolases"/>
    <property type="match status" value="1"/>
</dbReference>
<evidence type="ECO:0000256" key="2">
    <source>
        <dbReference type="ARBA" id="ARBA00022801"/>
    </source>
</evidence>
<dbReference type="Pfam" id="PF00561">
    <property type="entry name" value="Abhydrolase_1"/>
    <property type="match status" value="1"/>
</dbReference>
<dbReference type="eggNOG" id="ENOG502RY03">
    <property type="taxonomic scope" value="Eukaryota"/>
</dbReference>
<protein>
    <submittedName>
        <fullName evidence="6">Putative alpha beta hydrolase fold-1 protein</fullName>
    </submittedName>
</protein>
<gene>
    <name evidence="6" type="ORF">UCRPA7_4380</name>
</gene>